<protein>
    <submittedName>
        <fullName evidence="3">Gypsy retrotransposon integrase 1-like protein</fullName>
    </submittedName>
</protein>
<keyword evidence="4" id="KW-1185">Reference proteome</keyword>
<feature type="compositionally biased region" description="Basic and acidic residues" evidence="1">
    <location>
        <begin position="80"/>
        <end position="99"/>
    </location>
</feature>
<sequence>MGGVIGGGQRKLWKIARLSHPRSNILFTASDVVMFLKERSPKSIQEVRALADKYRTAHPGKDIAEEQTFLSNVGKTTSKKPAESDERDKRQSRKEEWHNNRSNFRHRAQSCGPPSSFRDDYFDDHYDRYGSRQHSYRRGYRNNRGTYPRRNSARRGYNGNRGSYRGQDYRYGNQRKEYISMSSITESRHFRLFAGKVNNTPCSVLRDTGCTALKEQSPDDGGREQDKNGYEKFSHVLTRAQSRTETPNSSHAPDHESTDTDVNGFKSLNIHTCRIEQEKDETLNSVREKAVRGDGYHFKDGLIYRKSKKVNSPDQLVVPRSLRRLILKGCHDIPVAGHMGVAATKKRLCSRFSWPGIMNDTLQFVKSCDACQRTCNRLPRLPVQQADMIDKPFDKVAIDIVGPLPMTESKCRYILTLVDMGTRWPEALPLKEIRTSDIVSGLFTIFSRLVVPKQILSDNGKQVISEAMTEVMKMIGIERRTCTPYLHMLMAW</sequence>
<dbReference type="Gene3D" id="3.30.420.10">
    <property type="entry name" value="Ribonuclease H-like superfamily/Ribonuclease H"/>
    <property type="match status" value="1"/>
</dbReference>
<dbReference type="FunFam" id="1.10.340.70:FF:000001">
    <property type="entry name" value="Retrovirus-related Pol polyprotein from transposon gypsy-like Protein"/>
    <property type="match status" value="1"/>
</dbReference>
<dbReference type="Proteomes" id="UP000762676">
    <property type="component" value="Unassembled WGS sequence"/>
</dbReference>
<accession>A0AAV4EIH6</accession>
<dbReference type="GO" id="GO:0003676">
    <property type="term" value="F:nucleic acid binding"/>
    <property type="evidence" value="ECO:0007669"/>
    <property type="project" value="InterPro"/>
</dbReference>
<feature type="region of interest" description="Disordered" evidence="1">
    <location>
        <begin position="61"/>
        <end position="117"/>
    </location>
</feature>
<dbReference type="GO" id="GO:0015074">
    <property type="term" value="P:DNA integration"/>
    <property type="evidence" value="ECO:0007669"/>
    <property type="project" value="InterPro"/>
</dbReference>
<dbReference type="Pfam" id="PF00665">
    <property type="entry name" value="rve"/>
    <property type="match status" value="1"/>
</dbReference>
<feature type="region of interest" description="Disordered" evidence="1">
    <location>
        <begin position="131"/>
        <end position="169"/>
    </location>
</feature>
<organism evidence="3 4">
    <name type="scientific">Elysia marginata</name>
    <dbReference type="NCBI Taxonomy" id="1093978"/>
    <lineage>
        <taxon>Eukaryota</taxon>
        <taxon>Metazoa</taxon>
        <taxon>Spiralia</taxon>
        <taxon>Lophotrochozoa</taxon>
        <taxon>Mollusca</taxon>
        <taxon>Gastropoda</taxon>
        <taxon>Heterobranchia</taxon>
        <taxon>Euthyneura</taxon>
        <taxon>Panpulmonata</taxon>
        <taxon>Sacoglossa</taxon>
        <taxon>Placobranchoidea</taxon>
        <taxon>Plakobranchidae</taxon>
        <taxon>Elysia</taxon>
    </lineage>
</organism>
<dbReference type="PROSITE" id="PS50994">
    <property type="entry name" value="INTEGRASE"/>
    <property type="match status" value="1"/>
</dbReference>
<dbReference type="SUPFAM" id="SSF53098">
    <property type="entry name" value="Ribonuclease H-like"/>
    <property type="match status" value="1"/>
</dbReference>
<feature type="compositionally biased region" description="Polar residues" evidence="1">
    <location>
        <begin position="239"/>
        <end position="251"/>
    </location>
</feature>
<gene>
    <name evidence="3" type="ORF">ElyMa_001813200</name>
</gene>
<feature type="region of interest" description="Disordered" evidence="1">
    <location>
        <begin position="239"/>
        <end position="263"/>
    </location>
</feature>
<dbReference type="InterPro" id="IPR001584">
    <property type="entry name" value="Integrase_cat-core"/>
</dbReference>
<dbReference type="Pfam" id="PF17921">
    <property type="entry name" value="Integrase_H2C2"/>
    <property type="match status" value="1"/>
</dbReference>
<feature type="compositionally biased region" description="Low complexity" evidence="1">
    <location>
        <begin position="142"/>
        <end position="166"/>
    </location>
</feature>
<dbReference type="AlphaFoldDB" id="A0AAV4EIH6"/>
<name>A0AAV4EIH6_9GAST</name>
<dbReference type="PANTHER" id="PTHR37984">
    <property type="entry name" value="PROTEIN CBG26694"/>
    <property type="match status" value="1"/>
</dbReference>
<dbReference type="PANTHER" id="PTHR37984:SF15">
    <property type="entry name" value="INTEGRASE CATALYTIC DOMAIN-CONTAINING PROTEIN"/>
    <property type="match status" value="1"/>
</dbReference>
<dbReference type="Gene3D" id="1.10.340.70">
    <property type="match status" value="1"/>
</dbReference>
<comment type="caution">
    <text evidence="3">The sequence shown here is derived from an EMBL/GenBank/DDBJ whole genome shotgun (WGS) entry which is preliminary data.</text>
</comment>
<dbReference type="InterPro" id="IPR036397">
    <property type="entry name" value="RNaseH_sf"/>
</dbReference>
<evidence type="ECO:0000313" key="4">
    <source>
        <dbReference type="Proteomes" id="UP000762676"/>
    </source>
</evidence>
<reference evidence="3 4" key="1">
    <citation type="journal article" date="2021" name="Elife">
        <title>Chloroplast acquisition without the gene transfer in kleptoplastic sea slugs, Plakobranchus ocellatus.</title>
        <authorList>
            <person name="Maeda T."/>
            <person name="Takahashi S."/>
            <person name="Yoshida T."/>
            <person name="Shimamura S."/>
            <person name="Takaki Y."/>
            <person name="Nagai Y."/>
            <person name="Toyoda A."/>
            <person name="Suzuki Y."/>
            <person name="Arimoto A."/>
            <person name="Ishii H."/>
            <person name="Satoh N."/>
            <person name="Nishiyama T."/>
            <person name="Hasebe M."/>
            <person name="Maruyama T."/>
            <person name="Minagawa J."/>
            <person name="Obokata J."/>
            <person name="Shigenobu S."/>
        </authorList>
    </citation>
    <scope>NUCLEOTIDE SEQUENCE [LARGE SCALE GENOMIC DNA]</scope>
</reference>
<dbReference type="InterPro" id="IPR041588">
    <property type="entry name" value="Integrase_H2C2"/>
</dbReference>
<dbReference type="InterPro" id="IPR012337">
    <property type="entry name" value="RNaseH-like_sf"/>
</dbReference>
<proteinExistence type="predicted"/>
<evidence type="ECO:0000256" key="1">
    <source>
        <dbReference type="SAM" id="MobiDB-lite"/>
    </source>
</evidence>
<dbReference type="EMBL" id="BMAT01003665">
    <property type="protein sequence ID" value="GFR60096.1"/>
    <property type="molecule type" value="Genomic_DNA"/>
</dbReference>
<evidence type="ECO:0000259" key="2">
    <source>
        <dbReference type="PROSITE" id="PS50994"/>
    </source>
</evidence>
<feature type="domain" description="Integrase catalytic" evidence="2">
    <location>
        <begin position="388"/>
        <end position="492"/>
    </location>
</feature>
<evidence type="ECO:0000313" key="3">
    <source>
        <dbReference type="EMBL" id="GFR60096.1"/>
    </source>
</evidence>
<dbReference type="InterPro" id="IPR050951">
    <property type="entry name" value="Retrovirus_Pol_polyprotein"/>
</dbReference>